<evidence type="ECO:0000256" key="2">
    <source>
        <dbReference type="SAM" id="Phobius"/>
    </source>
</evidence>
<feature type="compositionally biased region" description="Basic residues" evidence="1">
    <location>
        <begin position="299"/>
        <end position="309"/>
    </location>
</feature>
<feature type="compositionally biased region" description="Polar residues" evidence="1">
    <location>
        <begin position="222"/>
        <end position="234"/>
    </location>
</feature>
<proteinExistence type="predicted"/>
<gene>
    <name evidence="3" type="ORF">PXEA_LOCUS26179</name>
</gene>
<feature type="compositionally biased region" description="Polar residues" evidence="1">
    <location>
        <begin position="311"/>
        <end position="333"/>
    </location>
</feature>
<evidence type="ECO:0000313" key="3">
    <source>
        <dbReference type="EMBL" id="VEL32739.1"/>
    </source>
</evidence>
<feature type="region of interest" description="Disordered" evidence="1">
    <location>
        <begin position="150"/>
        <end position="250"/>
    </location>
</feature>
<feature type="compositionally biased region" description="Low complexity" evidence="1">
    <location>
        <begin position="186"/>
        <end position="211"/>
    </location>
</feature>
<keyword evidence="2" id="KW-1133">Transmembrane helix</keyword>
<keyword evidence="2" id="KW-0472">Membrane</keyword>
<keyword evidence="2" id="KW-0812">Transmembrane</keyword>
<comment type="caution">
    <text evidence="3">The sequence shown here is derived from an EMBL/GenBank/DDBJ whole genome shotgun (WGS) entry which is preliminary data.</text>
</comment>
<feature type="compositionally biased region" description="Acidic residues" evidence="1">
    <location>
        <begin position="430"/>
        <end position="449"/>
    </location>
</feature>
<evidence type="ECO:0000256" key="1">
    <source>
        <dbReference type="SAM" id="MobiDB-lite"/>
    </source>
</evidence>
<dbReference type="AlphaFoldDB" id="A0A3S5C3G0"/>
<feature type="transmembrane region" description="Helical" evidence="2">
    <location>
        <begin position="471"/>
        <end position="489"/>
    </location>
</feature>
<sequence>MKMLFFKSLHLISHFPIVPDSPAVGKHLSGSCSSINVADTHSNRDRILSSAKCVVAHSSSTYSPPPLSPSHLFRPVSPPDTSHAPHFYPTSRFRPRPRQPISPTILATSLVGQVALGTRLPFRSPRIHTNSSPPPREWLLAYLDEQPVDHKRSDENIPRFRNCPISTLPDSVDPAPGIQEKCGPCSSSSSSSPSPSASASSSSPSRASTPSFEASAERFSSPHRQLTASTIPEFSSSSSIPPNGPTQSCPTYLAAAHHLDALLRRQPRQRQQSRSAASWFGQAKPIPPACNHFQTNNHQQRRPAPRIKQRQGLSTRPVTMSTGSSCRSETSASVPREAVASVPISSLRRMTDVSSRLCGDMTSVNWLSCSSWNTEFSAPTESQHEACKMRSSRDGQILQVSSNQTQSDSLKLNMTEEINVPKERTKSVDDNEADNGEEDADDDEDEEEAVISTSEAQEPILNFWDNYQVCWYYLFSLPVVLVSLIRFVFCGRM</sequence>
<name>A0A3S5C3G0_9PLAT</name>
<accession>A0A3S5C3G0</accession>
<feature type="compositionally biased region" description="Polar residues" evidence="1">
    <location>
        <begin position="398"/>
        <end position="412"/>
    </location>
</feature>
<feature type="region of interest" description="Disordered" evidence="1">
    <location>
        <begin position="390"/>
        <end position="453"/>
    </location>
</feature>
<dbReference type="EMBL" id="CAAALY010244578">
    <property type="protein sequence ID" value="VEL32739.1"/>
    <property type="molecule type" value="Genomic_DNA"/>
</dbReference>
<dbReference type="Proteomes" id="UP000784294">
    <property type="component" value="Unassembled WGS sequence"/>
</dbReference>
<feature type="compositionally biased region" description="Basic and acidic residues" evidence="1">
    <location>
        <begin position="419"/>
        <end position="429"/>
    </location>
</feature>
<protein>
    <submittedName>
        <fullName evidence="3">Uncharacterized protein</fullName>
    </submittedName>
</protein>
<keyword evidence="4" id="KW-1185">Reference proteome</keyword>
<evidence type="ECO:0000313" key="4">
    <source>
        <dbReference type="Proteomes" id="UP000784294"/>
    </source>
</evidence>
<organism evidence="3 4">
    <name type="scientific">Protopolystoma xenopodis</name>
    <dbReference type="NCBI Taxonomy" id="117903"/>
    <lineage>
        <taxon>Eukaryota</taxon>
        <taxon>Metazoa</taxon>
        <taxon>Spiralia</taxon>
        <taxon>Lophotrochozoa</taxon>
        <taxon>Platyhelminthes</taxon>
        <taxon>Monogenea</taxon>
        <taxon>Polyopisthocotylea</taxon>
        <taxon>Polystomatidea</taxon>
        <taxon>Polystomatidae</taxon>
        <taxon>Protopolystoma</taxon>
    </lineage>
</organism>
<reference evidence="3" key="1">
    <citation type="submission" date="2018-11" db="EMBL/GenBank/DDBJ databases">
        <authorList>
            <consortium name="Pathogen Informatics"/>
        </authorList>
    </citation>
    <scope>NUCLEOTIDE SEQUENCE</scope>
</reference>
<feature type="compositionally biased region" description="Low complexity" evidence="1">
    <location>
        <begin position="269"/>
        <end position="278"/>
    </location>
</feature>
<feature type="region of interest" description="Disordered" evidence="1">
    <location>
        <begin position="266"/>
        <end position="334"/>
    </location>
</feature>